<evidence type="ECO:0000256" key="1">
    <source>
        <dbReference type="SAM" id="MobiDB-lite"/>
    </source>
</evidence>
<accession>A0A7G2BZV7</accession>
<feature type="region of interest" description="Disordered" evidence="1">
    <location>
        <begin position="105"/>
        <end position="139"/>
    </location>
</feature>
<reference evidence="2 3" key="1">
    <citation type="submission" date="2020-08" db="EMBL/GenBank/DDBJ databases">
        <authorList>
            <person name="Newling K."/>
            <person name="Davey J."/>
            <person name="Forrester S."/>
        </authorList>
    </citation>
    <scope>NUCLEOTIDE SEQUENCE [LARGE SCALE GENOMIC DNA]</scope>
    <source>
        <strain evidence="3">Crithidia deanei Carvalho (ATCC PRA-265)</strain>
    </source>
</reference>
<dbReference type="AlphaFoldDB" id="A0A7G2BZV7"/>
<keyword evidence="3" id="KW-1185">Reference proteome</keyword>
<dbReference type="EMBL" id="LR877145">
    <property type="protein sequence ID" value="CAD2213049.1"/>
    <property type="molecule type" value="Genomic_DNA"/>
</dbReference>
<name>A0A7G2BZV7_9TRYP</name>
<sequence length="367" mass="40723">MSDNKFLVEFVVNFRWALHFFLEELLYTTESNYSVLVGEATNVLDAISLASFTNISSLASVPLGILQLAKEASIYLLVAEGILGSSPPTTHSFLLQHKGSSLTSSAVRREKSDTMHRGPYGVGVNRSTESATVRTAPSSDCSVTSQTIGSITDLSYFETPMSSQTGRKRPQRDDQAMFLLVRWLVSENILPTSELSFTLEIQPEDYEEHTRPTGSGIPPRREGSKRSKSPTFRLHNRMATRLAQLVPFYLGAHVIVSRALLFTHCSRLLYSEDVVEHIKKLRPRVSLPQGNTISVEEALLRWLQTVVFLHLNEAETEKRSKAPNATYGPQLSSNLRALYNQLEQSGPHQFCTLLQDGVASVVGLGLV</sequence>
<feature type="compositionally biased region" description="Basic and acidic residues" evidence="1">
    <location>
        <begin position="107"/>
        <end position="116"/>
    </location>
</feature>
<dbReference type="Proteomes" id="UP000515908">
    <property type="component" value="Chromosome 01"/>
</dbReference>
<evidence type="ECO:0000313" key="2">
    <source>
        <dbReference type="EMBL" id="CAD2213049.1"/>
    </source>
</evidence>
<protein>
    <submittedName>
        <fullName evidence="2">Uncharacterized protein</fullName>
    </submittedName>
</protein>
<dbReference type="VEuPathDB" id="TriTrypDB:ADEAN_000048500"/>
<proteinExistence type="predicted"/>
<evidence type="ECO:0000313" key="3">
    <source>
        <dbReference type="Proteomes" id="UP000515908"/>
    </source>
</evidence>
<feature type="compositionally biased region" description="Polar residues" evidence="1">
    <location>
        <begin position="125"/>
        <end position="139"/>
    </location>
</feature>
<organism evidence="2 3">
    <name type="scientific">Angomonas deanei</name>
    <dbReference type="NCBI Taxonomy" id="59799"/>
    <lineage>
        <taxon>Eukaryota</taxon>
        <taxon>Discoba</taxon>
        <taxon>Euglenozoa</taxon>
        <taxon>Kinetoplastea</taxon>
        <taxon>Metakinetoplastina</taxon>
        <taxon>Trypanosomatida</taxon>
        <taxon>Trypanosomatidae</taxon>
        <taxon>Strigomonadinae</taxon>
        <taxon>Angomonas</taxon>
    </lineage>
</organism>
<gene>
    <name evidence="2" type="ORF">ADEAN_000048500</name>
</gene>
<feature type="region of interest" description="Disordered" evidence="1">
    <location>
        <begin position="203"/>
        <end position="230"/>
    </location>
</feature>